<dbReference type="GO" id="GO:0098796">
    <property type="term" value="C:membrane protein complex"/>
    <property type="evidence" value="ECO:0007669"/>
    <property type="project" value="UniProtKB-ARBA"/>
</dbReference>
<keyword evidence="3 6" id="KW-0067">ATP-binding</keyword>
<keyword evidence="2" id="KW-0547">Nucleotide-binding</keyword>
<name>A0A420W7R1_9BACT</name>
<dbReference type="PANTHER" id="PTHR24220">
    <property type="entry name" value="IMPORT ATP-BINDING PROTEIN"/>
    <property type="match status" value="1"/>
</dbReference>
<dbReference type="InterPro" id="IPR003439">
    <property type="entry name" value="ABC_transporter-like_ATP-bd"/>
</dbReference>
<evidence type="ECO:0000256" key="3">
    <source>
        <dbReference type="ARBA" id="ARBA00022840"/>
    </source>
</evidence>
<evidence type="ECO:0000259" key="5">
    <source>
        <dbReference type="PROSITE" id="PS50893"/>
    </source>
</evidence>
<accession>A0A420W7R1</accession>
<protein>
    <submittedName>
        <fullName evidence="6">Lipoprotein-releasing system ATP-binding protein</fullName>
    </submittedName>
</protein>
<dbReference type="InterPro" id="IPR015854">
    <property type="entry name" value="ABC_transpr_LolD-like"/>
</dbReference>
<dbReference type="CDD" id="cd03255">
    <property type="entry name" value="ABC_MJ0796_LolCDE_FtsE"/>
    <property type="match status" value="1"/>
</dbReference>
<evidence type="ECO:0000313" key="7">
    <source>
        <dbReference type="Proteomes" id="UP000280881"/>
    </source>
</evidence>
<dbReference type="Pfam" id="PF00005">
    <property type="entry name" value="ABC_tran"/>
    <property type="match status" value="1"/>
</dbReference>
<comment type="caution">
    <text evidence="6">The sequence shown here is derived from an EMBL/GenBank/DDBJ whole genome shotgun (WGS) entry which is preliminary data.</text>
</comment>
<dbReference type="InterPro" id="IPR003593">
    <property type="entry name" value="AAA+_ATPase"/>
</dbReference>
<dbReference type="GO" id="GO:0005886">
    <property type="term" value="C:plasma membrane"/>
    <property type="evidence" value="ECO:0007669"/>
    <property type="project" value="TreeGrafter"/>
</dbReference>
<organism evidence="6 7">
    <name type="scientific">Thermovibrio guaymasensis</name>
    <dbReference type="NCBI Taxonomy" id="240167"/>
    <lineage>
        <taxon>Bacteria</taxon>
        <taxon>Pseudomonadati</taxon>
        <taxon>Aquificota</taxon>
        <taxon>Aquificia</taxon>
        <taxon>Desulfurobacteriales</taxon>
        <taxon>Desulfurobacteriaceae</taxon>
        <taxon>Thermovibrio</taxon>
    </lineage>
</organism>
<dbReference type="InterPro" id="IPR017871">
    <property type="entry name" value="ABC_transporter-like_CS"/>
</dbReference>
<dbReference type="GO" id="GO:0016887">
    <property type="term" value="F:ATP hydrolysis activity"/>
    <property type="evidence" value="ECO:0007669"/>
    <property type="project" value="InterPro"/>
</dbReference>
<reference evidence="6 7" key="1">
    <citation type="submission" date="2018-10" db="EMBL/GenBank/DDBJ databases">
        <title>Genomic Encyclopedia of Type Strains, Phase IV (KMG-IV): sequencing the most valuable type-strain genomes for metagenomic binning, comparative biology and taxonomic classification.</title>
        <authorList>
            <person name="Goeker M."/>
        </authorList>
    </citation>
    <scope>NUCLEOTIDE SEQUENCE [LARGE SCALE GENOMIC DNA]</scope>
    <source>
        <strain evidence="6 7">DSM 15521</strain>
    </source>
</reference>
<evidence type="ECO:0000256" key="2">
    <source>
        <dbReference type="ARBA" id="ARBA00022741"/>
    </source>
</evidence>
<dbReference type="InterPro" id="IPR027417">
    <property type="entry name" value="P-loop_NTPase"/>
</dbReference>
<comment type="similarity">
    <text evidence="4">Belongs to the ABC transporter superfamily. Macrolide exporter (TC 3.A.1.122) family.</text>
</comment>
<dbReference type="RefSeq" id="WP_211321801.1">
    <property type="nucleotide sequence ID" value="NZ_RBIE01000001.1"/>
</dbReference>
<evidence type="ECO:0000256" key="1">
    <source>
        <dbReference type="ARBA" id="ARBA00022448"/>
    </source>
</evidence>
<dbReference type="GO" id="GO:0022857">
    <property type="term" value="F:transmembrane transporter activity"/>
    <property type="evidence" value="ECO:0007669"/>
    <property type="project" value="TreeGrafter"/>
</dbReference>
<proteinExistence type="inferred from homology"/>
<keyword evidence="7" id="KW-1185">Reference proteome</keyword>
<keyword evidence="6" id="KW-0449">Lipoprotein</keyword>
<dbReference type="GO" id="GO:0005524">
    <property type="term" value="F:ATP binding"/>
    <property type="evidence" value="ECO:0007669"/>
    <property type="project" value="UniProtKB-KW"/>
</dbReference>
<dbReference type="SUPFAM" id="SSF52540">
    <property type="entry name" value="P-loop containing nucleoside triphosphate hydrolases"/>
    <property type="match status" value="1"/>
</dbReference>
<dbReference type="SMART" id="SM00382">
    <property type="entry name" value="AAA"/>
    <property type="match status" value="1"/>
</dbReference>
<evidence type="ECO:0000313" key="6">
    <source>
        <dbReference type="EMBL" id="RKQ63360.1"/>
    </source>
</evidence>
<feature type="domain" description="ABC transporter" evidence="5">
    <location>
        <begin position="5"/>
        <end position="225"/>
    </location>
</feature>
<evidence type="ECO:0000256" key="4">
    <source>
        <dbReference type="ARBA" id="ARBA00038388"/>
    </source>
</evidence>
<dbReference type="AlphaFoldDB" id="A0A420W7R1"/>
<dbReference type="PROSITE" id="PS50893">
    <property type="entry name" value="ABC_TRANSPORTER_2"/>
    <property type="match status" value="1"/>
</dbReference>
<gene>
    <name evidence="6" type="ORF">C7457_0230</name>
</gene>
<keyword evidence="1" id="KW-0813">Transport</keyword>
<dbReference type="PROSITE" id="PS00211">
    <property type="entry name" value="ABC_TRANSPORTER_1"/>
    <property type="match status" value="1"/>
</dbReference>
<dbReference type="PANTHER" id="PTHR24220:SF689">
    <property type="entry name" value="LIPOPROTEIN-RELEASING SYSTEM ATP-BINDING PROTEIN LOLD"/>
    <property type="match status" value="1"/>
</dbReference>
<dbReference type="Gene3D" id="3.40.50.300">
    <property type="entry name" value="P-loop containing nucleotide triphosphate hydrolases"/>
    <property type="match status" value="1"/>
</dbReference>
<dbReference type="EMBL" id="RBIE01000001">
    <property type="protein sequence ID" value="RKQ63360.1"/>
    <property type="molecule type" value="Genomic_DNA"/>
</dbReference>
<dbReference type="InterPro" id="IPR017911">
    <property type="entry name" value="MacB-like_ATP-bd"/>
</dbReference>
<dbReference type="FunFam" id="3.40.50.300:FF:000032">
    <property type="entry name" value="Export ABC transporter ATP-binding protein"/>
    <property type="match status" value="1"/>
</dbReference>
<dbReference type="Proteomes" id="UP000280881">
    <property type="component" value="Unassembled WGS sequence"/>
</dbReference>
<sequence>MEPIIKAENLVKVYKTESEEVFALKGVNLSLEEGEFSLLMGASGSGKSTLLHLLGGLDKPTSGRVLYRGKDISSFSSKELALFRNRKIGFVFQFHYLINELTLIENVMAPALIGGVPFSESRKRAEELLKRVGLGHRLSHKPFEVSGGEKQRAAVARALVNFPEVVLADEPTGNLDSQNTHSVISLMKELNQELGTTFLIATHNRELETYAQRIYFIRDGVIEST</sequence>